<dbReference type="Proteomes" id="UP001562357">
    <property type="component" value="Unassembled WGS sequence"/>
</dbReference>
<evidence type="ECO:0000256" key="1">
    <source>
        <dbReference type="SAM" id="MobiDB-lite"/>
    </source>
</evidence>
<protein>
    <recommendedName>
        <fullName evidence="4">F-box domain-containing protein</fullName>
    </recommendedName>
</protein>
<reference evidence="3" key="1">
    <citation type="submission" date="2024-06" db="EMBL/GenBank/DDBJ databases">
        <title>Draft Genome Sequences of Epichloe bromicola Strains Isolated from Elymus ciliaris.</title>
        <authorList>
            <consortium name="Epichloe bromicola genome sequencing consortium"/>
            <person name="Miura A."/>
            <person name="Imano S."/>
            <person name="Ashida A."/>
            <person name="Sato I."/>
            <person name="Chiba S."/>
            <person name="Tanaka A."/>
            <person name="Camagna M."/>
            <person name="Takemoto D."/>
        </authorList>
    </citation>
    <scope>NUCLEOTIDE SEQUENCE [LARGE SCALE GENOMIC DNA]</scope>
    <source>
        <strain evidence="3">DP</strain>
    </source>
</reference>
<organism evidence="2 3">
    <name type="scientific">Epichloe bromicola</name>
    <dbReference type="NCBI Taxonomy" id="79588"/>
    <lineage>
        <taxon>Eukaryota</taxon>
        <taxon>Fungi</taxon>
        <taxon>Dikarya</taxon>
        <taxon>Ascomycota</taxon>
        <taxon>Pezizomycotina</taxon>
        <taxon>Sordariomycetes</taxon>
        <taxon>Hypocreomycetidae</taxon>
        <taxon>Hypocreales</taxon>
        <taxon>Clavicipitaceae</taxon>
        <taxon>Epichloe</taxon>
    </lineage>
</organism>
<keyword evidence="3" id="KW-1185">Reference proteome</keyword>
<feature type="compositionally biased region" description="Polar residues" evidence="1">
    <location>
        <begin position="1"/>
        <end position="17"/>
    </location>
</feature>
<feature type="region of interest" description="Disordered" evidence="1">
    <location>
        <begin position="1"/>
        <end position="47"/>
    </location>
</feature>
<evidence type="ECO:0000313" key="3">
    <source>
        <dbReference type="Proteomes" id="UP001562357"/>
    </source>
</evidence>
<accession>A0ABQ0CTT8</accession>
<comment type="caution">
    <text evidence="2">The sequence shown here is derived from an EMBL/GenBank/DDBJ whole genome shotgun (WGS) entry which is preliminary data.</text>
</comment>
<sequence>MSAPSSSPSTPGHATDQSNEKELNQSNEEQLDQSNEEQPDQRNEEQLDQRYEEALAMRIGGLPPQVRDAILGTVAFPRPELALTAISPDPRRDHLVEHFLVQPFPSSAVHSSMGILEALLISNASGVLLQLDIQSYWNLRQVSRRARHVASDIHRYRVVAQVARDVMRAMLRCGIAKHVRVIDLYDALASSICRFCDDNIGDFLFMPQVSRCCFACLQSSPRLDMVNLDEVKFCRGQKTSLKLFRRLFPVLRTLPGSYSMEQISNVTRSHIAPKSLASEPLAAELGMKPGEIDMIEDPLGRYAASIRFPFFDMVTSYVQRGVYCKGCYVASRNPGNPACAASAARLRDGSTRLYTERGFMRHFLTCSNAIRLWKYSERERRIVGRPTLDLVPYVIGDE</sequence>
<dbReference type="EMBL" id="BAAFGZ010000224">
    <property type="protein sequence ID" value="GAB0136823.1"/>
    <property type="molecule type" value="Genomic_DNA"/>
</dbReference>
<proteinExistence type="predicted"/>
<evidence type="ECO:0000313" key="2">
    <source>
        <dbReference type="EMBL" id="GAB0136823.1"/>
    </source>
</evidence>
<name>A0ABQ0CTT8_9HYPO</name>
<evidence type="ECO:0008006" key="4">
    <source>
        <dbReference type="Google" id="ProtNLM"/>
    </source>
</evidence>
<feature type="compositionally biased region" description="Acidic residues" evidence="1">
    <location>
        <begin position="29"/>
        <end position="38"/>
    </location>
</feature>
<gene>
    <name evidence="2" type="primary">g5111</name>
    <name evidence="2" type="ORF">EsDP_00005111</name>
</gene>